<keyword evidence="2" id="KW-1185">Reference proteome</keyword>
<dbReference type="EMBL" id="CP132977">
    <property type="protein sequence ID" value="WMD23918.1"/>
    <property type="molecule type" value="Genomic_DNA"/>
</dbReference>
<sequence>MSTLPRLPKFSFEPNDEAVSPFDGLAERFRRADAGTQSRLDECVAMEDAVGAVVALTKLYLALDGQQPSQDSILNVLPLRDVAKSRNAAVN</sequence>
<evidence type="ECO:0000313" key="1">
    <source>
        <dbReference type="EMBL" id="WMD23918.1"/>
    </source>
</evidence>
<geneLocation type="plasmid" evidence="1 2">
    <name>unnamed</name>
</geneLocation>
<evidence type="ECO:0000313" key="2">
    <source>
        <dbReference type="Proteomes" id="UP001234798"/>
    </source>
</evidence>
<keyword evidence="1" id="KW-0614">Plasmid</keyword>
<accession>A0ABY9MA97</accession>
<reference evidence="1 2" key="1">
    <citation type="submission" date="2023-08" db="EMBL/GenBank/DDBJ databases">
        <title>Achromobacter seleniivolatilans sp. nov., isolated from seleniferous soil.</title>
        <authorList>
            <person name="Zhang S."/>
            <person name="Li K."/>
            <person name="Peng J."/>
            <person name="Zhao Q."/>
            <person name="Wang H."/>
            <person name="Guo Y."/>
        </authorList>
    </citation>
    <scope>NUCLEOTIDE SEQUENCE [LARGE SCALE GENOMIC DNA]</scope>
    <source>
        <strain evidence="1 2">R39</strain>
        <plasmid evidence="1 2">unnamed</plasmid>
    </source>
</reference>
<organism evidence="1 2">
    <name type="scientific">Achromobacter seleniivolatilans</name>
    <dbReference type="NCBI Taxonomy" id="3047478"/>
    <lineage>
        <taxon>Bacteria</taxon>
        <taxon>Pseudomonadati</taxon>
        <taxon>Pseudomonadota</taxon>
        <taxon>Betaproteobacteria</taxon>
        <taxon>Burkholderiales</taxon>
        <taxon>Alcaligenaceae</taxon>
        <taxon>Achromobacter</taxon>
    </lineage>
</organism>
<dbReference type="RefSeq" id="WP_306951829.1">
    <property type="nucleotide sequence ID" value="NZ_CP132977.1"/>
</dbReference>
<dbReference type="Proteomes" id="UP001234798">
    <property type="component" value="Plasmid unnamed"/>
</dbReference>
<protein>
    <submittedName>
        <fullName evidence="1">Uncharacterized protein</fullName>
    </submittedName>
</protein>
<name>A0ABY9MA97_9BURK</name>
<proteinExistence type="predicted"/>
<gene>
    <name evidence="1" type="ORF">RAS12_30260</name>
</gene>